<proteinExistence type="predicted"/>
<keyword evidence="2" id="KW-1185">Reference proteome</keyword>
<dbReference type="EMBL" id="CP037867">
    <property type="protein sequence ID" value="QBM27558.1"/>
    <property type="molecule type" value="Genomic_DNA"/>
</dbReference>
<dbReference type="RefSeq" id="WP_066150160.1">
    <property type="nucleotide sequence ID" value="NZ_CP037867.1"/>
</dbReference>
<dbReference type="KEGG" id="hpse:HPF_07680"/>
<organism evidence="1 2">
    <name type="scientific">Hydrogenophaga pseudoflava</name>
    <name type="common">Pseudomonas carboxydoflava</name>
    <dbReference type="NCBI Taxonomy" id="47421"/>
    <lineage>
        <taxon>Bacteria</taxon>
        <taxon>Pseudomonadati</taxon>
        <taxon>Pseudomonadota</taxon>
        <taxon>Betaproteobacteria</taxon>
        <taxon>Burkholderiales</taxon>
        <taxon>Comamonadaceae</taxon>
        <taxon>Hydrogenophaga</taxon>
    </lineage>
</organism>
<protein>
    <submittedName>
        <fullName evidence="1">Uncharacterized protein</fullName>
    </submittedName>
</protein>
<evidence type="ECO:0000313" key="1">
    <source>
        <dbReference type="EMBL" id="QBM27558.1"/>
    </source>
</evidence>
<dbReference type="AlphaFoldDB" id="A0A4P6WZD3"/>
<gene>
    <name evidence="1" type="ORF">HPF_07680</name>
</gene>
<evidence type="ECO:0000313" key="2">
    <source>
        <dbReference type="Proteomes" id="UP000293912"/>
    </source>
</evidence>
<sequence length="147" mass="16257">MDAYLLIGNANTRKTSVIRSLTGCFNRSVRDIQLQSGKPVRFYARVGALQNTRTTLDDFVQEVNRSRCQAVLFALLPNAVHTDLMGYPDAQTYVAGLRERGWRIKGVAVLGQDGGGVRATNLRQYIQAGTAPVNVTAREVRAQFGWL</sequence>
<name>A0A4P6WZD3_HYDPS</name>
<accession>A0A4P6WZD3</accession>
<dbReference type="Proteomes" id="UP000293912">
    <property type="component" value="Chromosome"/>
</dbReference>
<reference evidence="1 2" key="1">
    <citation type="submission" date="2019-03" db="EMBL/GenBank/DDBJ databases">
        <authorList>
            <person name="Sebastian G."/>
            <person name="Baumann P."/>
            <person name="Ruckert C."/>
            <person name="Kalinowski J."/>
            <person name="Nebel B."/>
            <person name="Takors R."/>
            <person name="Blombach B."/>
        </authorList>
    </citation>
    <scope>NUCLEOTIDE SEQUENCE [LARGE SCALE GENOMIC DNA]</scope>
    <source>
        <strain evidence="1 2">DSM 1084</strain>
    </source>
</reference>